<reference evidence="1 2" key="1">
    <citation type="journal article" date="2021" name="Commun. Biol.">
        <title>The genome of Shorea leprosula (Dipterocarpaceae) highlights the ecological relevance of drought in aseasonal tropical rainforests.</title>
        <authorList>
            <person name="Ng K.K.S."/>
            <person name="Kobayashi M.J."/>
            <person name="Fawcett J.A."/>
            <person name="Hatakeyama M."/>
            <person name="Paape T."/>
            <person name="Ng C.H."/>
            <person name="Ang C.C."/>
            <person name="Tnah L.H."/>
            <person name="Lee C.T."/>
            <person name="Nishiyama T."/>
            <person name="Sese J."/>
            <person name="O'Brien M.J."/>
            <person name="Copetti D."/>
            <person name="Mohd Noor M.I."/>
            <person name="Ong R.C."/>
            <person name="Putra M."/>
            <person name="Sireger I.Z."/>
            <person name="Indrioko S."/>
            <person name="Kosugi Y."/>
            <person name="Izuno A."/>
            <person name="Isagi Y."/>
            <person name="Lee S.L."/>
            <person name="Shimizu K.K."/>
        </authorList>
    </citation>
    <scope>NUCLEOTIDE SEQUENCE [LARGE SCALE GENOMIC DNA]</scope>
    <source>
        <strain evidence="1">214</strain>
    </source>
</reference>
<accession>A0AAV5HGY1</accession>
<dbReference type="EMBL" id="BPVZ01000002">
    <property type="protein sequence ID" value="GKU88072.1"/>
    <property type="molecule type" value="Genomic_DNA"/>
</dbReference>
<keyword evidence="2" id="KW-1185">Reference proteome</keyword>
<gene>
    <name evidence="1" type="ORF">SLEP1_g2378</name>
</gene>
<evidence type="ECO:0000313" key="1">
    <source>
        <dbReference type="EMBL" id="GKU88072.1"/>
    </source>
</evidence>
<dbReference type="Proteomes" id="UP001054252">
    <property type="component" value="Unassembled WGS sequence"/>
</dbReference>
<evidence type="ECO:0000313" key="2">
    <source>
        <dbReference type="Proteomes" id="UP001054252"/>
    </source>
</evidence>
<organism evidence="1 2">
    <name type="scientific">Rubroshorea leprosula</name>
    <dbReference type="NCBI Taxonomy" id="152421"/>
    <lineage>
        <taxon>Eukaryota</taxon>
        <taxon>Viridiplantae</taxon>
        <taxon>Streptophyta</taxon>
        <taxon>Embryophyta</taxon>
        <taxon>Tracheophyta</taxon>
        <taxon>Spermatophyta</taxon>
        <taxon>Magnoliopsida</taxon>
        <taxon>eudicotyledons</taxon>
        <taxon>Gunneridae</taxon>
        <taxon>Pentapetalae</taxon>
        <taxon>rosids</taxon>
        <taxon>malvids</taxon>
        <taxon>Malvales</taxon>
        <taxon>Dipterocarpaceae</taxon>
        <taxon>Rubroshorea</taxon>
    </lineage>
</organism>
<comment type="caution">
    <text evidence="1">The sequence shown here is derived from an EMBL/GenBank/DDBJ whole genome shotgun (WGS) entry which is preliminary data.</text>
</comment>
<sequence>MLIFCTYRLVELGEDLVWLSGIWASLKGAISVMF</sequence>
<dbReference type="AlphaFoldDB" id="A0AAV5HGY1"/>
<name>A0AAV5HGY1_9ROSI</name>
<protein>
    <submittedName>
        <fullName evidence="1">Uncharacterized protein</fullName>
    </submittedName>
</protein>
<proteinExistence type="predicted"/>